<evidence type="ECO:0000313" key="2">
    <source>
        <dbReference type="EMBL" id="MTV56079.1"/>
    </source>
</evidence>
<dbReference type="Pfam" id="PF20093">
    <property type="entry name" value="DUF6484"/>
    <property type="match status" value="1"/>
</dbReference>
<dbReference type="OrthoDB" id="3078443at2"/>
<sequence>MRPNTLPAASDSAPVFGTDDAGTHLLSEVVARTPQHPARANGVATGVLDAIDGDGTALVSIPAWGLCRVRARSIAPLDPSQAGHSLALGFDEGDPLRPIVLGVMLTPAPAAAPLAADVLLDGERVVLEAAHEIELRCGEAALILSADGRIELRGTYITSQASATQRILGGSVNVN</sequence>
<organism evidence="2 3">
    <name type="scientific">Pseudoduganella buxea</name>
    <dbReference type="NCBI Taxonomy" id="1949069"/>
    <lineage>
        <taxon>Bacteria</taxon>
        <taxon>Pseudomonadati</taxon>
        <taxon>Pseudomonadota</taxon>
        <taxon>Betaproteobacteria</taxon>
        <taxon>Burkholderiales</taxon>
        <taxon>Oxalobacteraceae</taxon>
        <taxon>Telluria group</taxon>
        <taxon>Pseudoduganella</taxon>
    </lineage>
</organism>
<dbReference type="InterPro" id="IPR045506">
    <property type="entry name" value="DUF6484"/>
</dbReference>
<name>A0A6I3T3U2_9BURK</name>
<proteinExistence type="predicted"/>
<dbReference type="Proteomes" id="UP000430634">
    <property type="component" value="Unassembled WGS sequence"/>
</dbReference>
<dbReference type="AlphaFoldDB" id="A0A6I3T3U2"/>
<reference evidence="2 3" key="1">
    <citation type="submission" date="2019-11" db="EMBL/GenBank/DDBJ databases">
        <title>Type strains purchased from KCTC, JCM and DSMZ.</title>
        <authorList>
            <person name="Lu H."/>
        </authorList>
    </citation>
    <scope>NUCLEOTIDE SEQUENCE [LARGE SCALE GENOMIC DNA]</scope>
    <source>
        <strain evidence="2 3">KCTC 52429</strain>
    </source>
</reference>
<evidence type="ECO:0000259" key="1">
    <source>
        <dbReference type="Pfam" id="PF20093"/>
    </source>
</evidence>
<dbReference type="EMBL" id="WNKZ01000128">
    <property type="protein sequence ID" value="MTV56079.1"/>
    <property type="molecule type" value="Genomic_DNA"/>
</dbReference>
<evidence type="ECO:0000313" key="3">
    <source>
        <dbReference type="Proteomes" id="UP000430634"/>
    </source>
</evidence>
<protein>
    <recommendedName>
        <fullName evidence="1">DUF6484 domain-containing protein</fullName>
    </recommendedName>
</protein>
<comment type="caution">
    <text evidence="2">The sequence shown here is derived from an EMBL/GenBank/DDBJ whole genome shotgun (WGS) entry which is preliminary data.</text>
</comment>
<gene>
    <name evidence="2" type="ORF">GM672_25465</name>
</gene>
<accession>A0A6I3T3U2</accession>
<feature type="domain" description="DUF6484" evidence="1">
    <location>
        <begin position="45"/>
        <end position="104"/>
    </location>
</feature>